<dbReference type="InterPro" id="IPR002502">
    <property type="entry name" value="Amidase_domain"/>
</dbReference>
<dbReference type="Gene3D" id="3.40.80.10">
    <property type="entry name" value="Peptidoglycan recognition protein-like"/>
    <property type="match status" value="1"/>
</dbReference>
<proteinExistence type="predicted"/>
<dbReference type="Gene3D" id="3.10.350.10">
    <property type="entry name" value="LysM domain"/>
    <property type="match status" value="2"/>
</dbReference>
<dbReference type="Pfam" id="PF01476">
    <property type="entry name" value="LysM"/>
    <property type="match status" value="2"/>
</dbReference>
<dbReference type="InterPro" id="IPR006619">
    <property type="entry name" value="PGRP_domain_met/bac"/>
</dbReference>
<dbReference type="InterPro" id="IPR036505">
    <property type="entry name" value="Amidase/PGRP_sf"/>
</dbReference>
<dbReference type="PANTHER" id="PTHR33734:SF22">
    <property type="entry name" value="MEMBRANE-BOUND LYTIC MUREIN TRANSGLYCOSYLASE D"/>
    <property type="match status" value="1"/>
</dbReference>
<dbReference type="RefSeq" id="WP_324726025.1">
    <property type="nucleotide sequence ID" value="NZ_CP139781.1"/>
</dbReference>
<gene>
    <name evidence="2" type="ORF">K1X11_019010</name>
</gene>
<protein>
    <submittedName>
        <fullName evidence="2">LysM peptidoglycan-binding domain-containing protein</fullName>
    </submittedName>
</protein>
<reference evidence="2 3" key="1">
    <citation type="submission" date="2021-08" db="EMBL/GenBank/DDBJ databases">
        <authorList>
            <person name="Zhang D."/>
            <person name="Zhang A."/>
            <person name="Wang L."/>
        </authorList>
    </citation>
    <scope>NUCLEOTIDE SEQUENCE [LARGE SCALE GENOMIC DNA]</scope>
    <source>
        <strain evidence="2 3">WL0086</strain>
    </source>
</reference>
<feature type="domain" description="LysM" evidence="1">
    <location>
        <begin position="92"/>
        <end position="135"/>
    </location>
</feature>
<dbReference type="CDD" id="cd00118">
    <property type="entry name" value="LysM"/>
    <property type="match status" value="2"/>
</dbReference>
<evidence type="ECO:0000259" key="1">
    <source>
        <dbReference type="PROSITE" id="PS51782"/>
    </source>
</evidence>
<dbReference type="Proteomes" id="UP000738431">
    <property type="component" value="Chromosome"/>
</dbReference>
<dbReference type="CDD" id="cd06583">
    <property type="entry name" value="PGRP"/>
    <property type="match status" value="1"/>
</dbReference>
<dbReference type="InterPro" id="IPR018392">
    <property type="entry name" value="LysM"/>
</dbReference>
<organism evidence="2 3">
    <name type="scientific">Actomonas aquatica</name>
    <dbReference type="NCBI Taxonomy" id="2866162"/>
    <lineage>
        <taxon>Bacteria</taxon>
        <taxon>Pseudomonadati</taxon>
        <taxon>Verrucomicrobiota</taxon>
        <taxon>Opitutia</taxon>
        <taxon>Opitutales</taxon>
        <taxon>Opitutaceae</taxon>
        <taxon>Actomonas</taxon>
    </lineage>
</organism>
<dbReference type="InterPro" id="IPR036779">
    <property type="entry name" value="LysM_dom_sf"/>
</dbReference>
<dbReference type="SUPFAM" id="SSF55846">
    <property type="entry name" value="N-acetylmuramoyl-L-alanine amidase-like"/>
    <property type="match status" value="1"/>
</dbReference>
<dbReference type="SMART" id="SM00701">
    <property type="entry name" value="PGRP"/>
    <property type="match status" value="1"/>
</dbReference>
<dbReference type="SMART" id="SM00257">
    <property type="entry name" value="LysM"/>
    <property type="match status" value="2"/>
</dbReference>
<evidence type="ECO:0000313" key="2">
    <source>
        <dbReference type="EMBL" id="WRQ86908.1"/>
    </source>
</evidence>
<dbReference type="Pfam" id="PF01510">
    <property type="entry name" value="Amidase_2"/>
    <property type="match status" value="1"/>
</dbReference>
<accession>A0ABZ1C5A1</accession>
<keyword evidence="3" id="KW-1185">Reference proteome</keyword>
<dbReference type="SUPFAM" id="SSF54106">
    <property type="entry name" value="LysM domain"/>
    <property type="match status" value="2"/>
</dbReference>
<evidence type="ECO:0000313" key="3">
    <source>
        <dbReference type="Proteomes" id="UP000738431"/>
    </source>
</evidence>
<dbReference type="EMBL" id="CP139781">
    <property type="protein sequence ID" value="WRQ86908.1"/>
    <property type="molecule type" value="Genomic_DNA"/>
</dbReference>
<dbReference type="PROSITE" id="PS51782">
    <property type="entry name" value="LYSM"/>
    <property type="match status" value="2"/>
</dbReference>
<feature type="domain" description="LysM" evidence="1">
    <location>
        <begin position="39"/>
        <end position="82"/>
    </location>
</feature>
<reference evidence="2 3" key="2">
    <citation type="submission" date="2023-12" db="EMBL/GenBank/DDBJ databases">
        <title>Description of an unclassified Opitutus bacterium of Verrucomicrobiota.</title>
        <authorList>
            <person name="Zhang D.-F."/>
        </authorList>
    </citation>
    <scope>NUCLEOTIDE SEQUENCE [LARGE SCALE GENOMIC DNA]</scope>
    <source>
        <strain evidence="2 3">WL0086</strain>
    </source>
</reference>
<sequence length="304" mass="33472">MTDLILCHVPTRREFLHHTLWSALALWAAPTALWAADGQMHIVRKGDTLIEIARDYGTTVKAIKNANGLRTELIKVGQKLSIPSGAQVATVSTYVVKKGDTLGLIARHHGTDVRTLKRVNHLKSDLIRVGQKLSVPSGGSAPSNSAALAPVIAATDKIRVDSSRWKYIVCHHSAIEAGNAEIYGKAHLRRGMEHGLAYHFVIGNGRDSGDGEIEIGPRWKKQLRGGHVRKTSVNDSGIGICMVGNFENHRPTRRQRAAVNELLDYLCSGYVRSNVEVTVHKRVDLNHTLCPGKYFPYGDLKRFA</sequence>
<dbReference type="PANTHER" id="PTHR33734">
    <property type="entry name" value="LYSM DOMAIN-CONTAINING GPI-ANCHORED PROTEIN 2"/>
    <property type="match status" value="1"/>
</dbReference>
<name>A0ABZ1C5A1_9BACT</name>